<keyword evidence="2" id="KW-1185">Reference proteome</keyword>
<evidence type="ECO:0000313" key="2">
    <source>
        <dbReference type="Proteomes" id="UP000054047"/>
    </source>
</evidence>
<dbReference type="EMBL" id="KN733011">
    <property type="protein sequence ID" value="KIH58533.1"/>
    <property type="molecule type" value="Genomic_DNA"/>
</dbReference>
<reference evidence="1 2" key="1">
    <citation type="submission" date="2013-12" db="EMBL/GenBank/DDBJ databases">
        <title>Draft genome of the parsitic nematode Ancylostoma duodenale.</title>
        <authorList>
            <person name="Mitreva M."/>
        </authorList>
    </citation>
    <scope>NUCLEOTIDE SEQUENCE [LARGE SCALE GENOMIC DNA]</scope>
    <source>
        <strain evidence="1 2">Zhejiang</strain>
    </source>
</reference>
<accession>A0A0C2CP79</accession>
<dbReference type="PANTHER" id="PTHR46238">
    <property type="entry name" value="REVERSE TRANSCRIPTASE DOMAIN-CONTAINING PROTEIN"/>
    <property type="match status" value="1"/>
</dbReference>
<proteinExistence type="predicted"/>
<organism evidence="1 2">
    <name type="scientific">Ancylostoma duodenale</name>
    <dbReference type="NCBI Taxonomy" id="51022"/>
    <lineage>
        <taxon>Eukaryota</taxon>
        <taxon>Metazoa</taxon>
        <taxon>Ecdysozoa</taxon>
        <taxon>Nematoda</taxon>
        <taxon>Chromadorea</taxon>
        <taxon>Rhabditida</taxon>
        <taxon>Rhabditina</taxon>
        <taxon>Rhabditomorpha</taxon>
        <taxon>Strongyloidea</taxon>
        <taxon>Ancylostomatidae</taxon>
        <taxon>Ancylostomatinae</taxon>
        <taxon>Ancylostoma</taxon>
    </lineage>
</organism>
<dbReference type="Proteomes" id="UP000054047">
    <property type="component" value="Unassembled WGS sequence"/>
</dbReference>
<name>A0A0C2CP79_9BILA</name>
<evidence type="ECO:0000313" key="1">
    <source>
        <dbReference type="EMBL" id="KIH58533.1"/>
    </source>
</evidence>
<dbReference type="AlphaFoldDB" id="A0A0C2CP79"/>
<dbReference type="OrthoDB" id="5832087at2759"/>
<dbReference type="PANTHER" id="PTHR46238:SF8">
    <property type="entry name" value="ENDONUCLEASE_EXONUCLEASE_PHOSPHATASE DOMAIN-CONTAINING PROTEIN"/>
    <property type="match status" value="1"/>
</dbReference>
<sequence>MERIYGILCYRRCSRVLKGKIYRTIVRPAMIYGSECWSVSKTHKRMLNTAEMPTLGWACGLTQRDKVRNEDEEH</sequence>
<protein>
    <submittedName>
        <fullName evidence="1">Uncharacterized protein</fullName>
    </submittedName>
</protein>
<gene>
    <name evidence="1" type="ORF">ANCDUO_11256</name>
</gene>